<dbReference type="AlphaFoldDB" id="A0A1E3HKP9"/>
<dbReference type="EMBL" id="AWGJ01000008">
    <property type="protein sequence ID" value="ODN76695.1"/>
    <property type="molecule type" value="Genomic_DNA"/>
</dbReference>
<organism evidence="10 11">
    <name type="scientific">Cryptococcus amylolentus CBS 6039</name>
    <dbReference type="NCBI Taxonomy" id="1295533"/>
    <lineage>
        <taxon>Eukaryota</taxon>
        <taxon>Fungi</taxon>
        <taxon>Dikarya</taxon>
        <taxon>Basidiomycota</taxon>
        <taxon>Agaricomycotina</taxon>
        <taxon>Tremellomycetes</taxon>
        <taxon>Tremellales</taxon>
        <taxon>Cryptococcaceae</taxon>
        <taxon>Cryptococcus</taxon>
    </lineage>
</organism>
<dbReference type="Gene3D" id="3.90.1150.10">
    <property type="entry name" value="Aspartate Aminotransferase, domain 1"/>
    <property type="match status" value="1"/>
</dbReference>
<evidence type="ECO:0000256" key="8">
    <source>
        <dbReference type="ARBA" id="ARBA00083849"/>
    </source>
</evidence>
<evidence type="ECO:0000256" key="5">
    <source>
        <dbReference type="ARBA" id="ARBA00058439"/>
    </source>
</evidence>
<gene>
    <name evidence="10" type="ORF">L202_05329</name>
</gene>
<dbReference type="GO" id="GO:0030170">
    <property type="term" value="F:pyridoxal phosphate binding"/>
    <property type="evidence" value="ECO:0007669"/>
    <property type="project" value="InterPro"/>
</dbReference>
<evidence type="ECO:0000256" key="3">
    <source>
        <dbReference type="ARBA" id="ARBA00022898"/>
    </source>
</evidence>
<comment type="caution">
    <text evidence="10">The sequence shown here is derived from an EMBL/GenBank/DDBJ whole genome shotgun (WGS) entry which is preliminary data.</text>
</comment>
<sequence>MPHTVQPSAGPIPLGSSVPALTAHAISVSLPTWEDNVGYEEGDKRVVDKMETGYPRFFIHRSIQKLAALCLAKFGQPNELCILLPTPKVAAEGRDFLAKRTPPVQSRVVEFVICPSANSLIDPSAAKSLGVDCIELQILLFSKEHWPFAKAFWQHTGDGITSRCAEKALAFLGETPAGVEPRAASPPALERPASKAPSTRNRHYSRRTTSVPPTPTTPNDSANNTPSSSIILDKPSANPVPISEENLTPDLTTYLEERYGRNLPLFNAPLAKQALKRRIAGGLLPSDEGYGKIDDVARGAGSGERAVTEEDVYLYPCGMSAIWHAHDISRVARRARGEVEGKSVCYGFPYTDTLKILDKWGPGCHFLGIGGAEEVDALEELLIASEKNPDEGRILALFCEFPSNPLLKSPDLVRIRKLAEKYGFVIVVDETIGNFVNVEVVTFADIVVSSLTKIFSGDSNVMGGSLILNPNGPLYADLKAAQDATYEDHYFPEDAVYMERNSRDYRARIERVNNNAYDVCDLLYRRSLDDTTSPAEGKIIKKVYYPRYITSDIYAAAQRKQTLGKGGYGGLFSLTFTSLAASQAFFDTLECAKGPSLGTSFTLASPYTILAHYLELDWAAQYGVEKGLVRISVGQEDKAVLKGWFESALAAAEAAEKTAKANGVTE</sequence>
<evidence type="ECO:0000256" key="1">
    <source>
        <dbReference type="ARBA" id="ARBA00001933"/>
    </source>
</evidence>
<dbReference type="InterPro" id="IPR015422">
    <property type="entry name" value="PyrdxlP-dep_Trfase_small"/>
</dbReference>
<dbReference type="EC" id="2.5.1.48" evidence="7"/>
<dbReference type="PANTHER" id="PTHR42699">
    <property type="match status" value="1"/>
</dbReference>
<dbReference type="Proteomes" id="UP000094065">
    <property type="component" value="Unassembled WGS sequence"/>
</dbReference>
<evidence type="ECO:0000256" key="9">
    <source>
        <dbReference type="SAM" id="MobiDB-lite"/>
    </source>
</evidence>
<keyword evidence="11" id="KW-1185">Reference proteome</keyword>
<dbReference type="SUPFAM" id="SSF53383">
    <property type="entry name" value="PLP-dependent transferases"/>
    <property type="match status" value="1"/>
</dbReference>
<dbReference type="InterPro" id="IPR000277">
    <property type="entry name" value="Cys/Met-Metab_PyrdxlP-dep_enz"/>
</dbReference>
<comment type="catalytic activity">
    <reaction evidence="4">
        <text>O-succinyl-L-homoserine + L-cysteine = L,L-cystathionine + succinate + H(+)</text>
        <dbReference type="Rhea" id="RHEA:20397"/>
        <dbReference type="ChEBI" id="CHEBI:15378"/>
        <dbReference type="ChEBI" id="CHEBI:30031"/>
        <dbReference type="ChEBI" id="CHEBI:35235"/>
        <dbReference type="ChEBI" id="CHEBI:57661"/>
        <dbReference type="ChEBI" id="CHEBI:58161"/>
        <dbReference type="EC" id="2.5.1.48"/>
    </reaction>
</comment>
<dbReference type="InterPro" id="IPR054542">
    <property type="entry name" value="Cys_met_metab_PP"/>
</dbReference>
<accession>A0A1E3HKP9</accession>
<dbReference type="GeneID" id="30156638"/>
<keyword evidence="2" id="KW-0808">Transferase</keyword>
<comment type="cofactor">
    <cofactor evidence="1">
        <name>pyridoxal 5'-phosphate</name>
        <dbReference type="ChEBI" id="CHEBI:597326"/>
    </cofactor>
</comment>
<reference evidence="10 11" key="1">
    <citation type="submission" date="2016-06" db="EMBL/GenBank/DDBJ databases">
        <title>Evolution of pathogenesis and genome organization in the Tremellales.</title>
        <authorList>
            <person name="Cuomo C."/>
            <person name="Litvintseva A."/>
            <person name="Heitman J."/>
            <person name="Chen Y."/>
            <person name="Sun S."/>
            <person name="Springer D."/>
            <person name="Dromer F."/>
            <person name="Young S."/>
            <person name="Zeng Q."/>
            <person name="Chapman S."/>
            <person name="Gujja S."/>
            <person name="Saif S."/>
            <person name="Birren B."/>
        </authorList>
    </citation>
    <scope>NUCLEOTIDE SEQUENCE [LARGE SCALE GENOMIC DNA]</scope>
    <source>
        <strain evidence="10 11">CBS 6039</strain>
    </source>
</reference>
<dbReference type="FunFam" id="3.90.1150.10:FF:000063">
    <property type="entry name" value="Probable cystathionine gamma-synthase"/>
    <property type="match status" value="1"/>
</dbReference>
<comment type="pathway">
    <text evidence="6">Amino-acid biosynthesis; L-methionine biosynthesis via de novo pathway; L-cystathionine from O-succinyl-L-homoserine: step 1/1.</text>
</comment>
<dbReference type="PANTHER" id="PTHR42699:SF1">
    <property type="entry name" value="CYSTATHIONINE GAMMA-SYNTHASE-RELATED"/>
    <property type="match status" value="1"/>
</dbReference>
<dbReference type="PROSITE" id="PS00868">
    <property type="entry name" value="CYS_MET_METAB_PP"/>
    <property type="match status" value="1"/>
</dbReference>
<dbReference type="Gene3D" id="3.40.640.10">
    <property type="entry name" value="Type I PLP-dependent aspartate aminotransferase-like (Major domain)"/>
    <property type="match status" value="1"/>
</dbReference>
<comment type="function">
    <text evidence="5">Catalyzes the formation of L-cystathionine from O-succinyl-L-homoserine (OSHS) and L-cysteine, via a gamma-replacement reaction. In the absence of thiol, catalyzes gamma-elimination to form 2-oxobutanoate, succinate and ammonia.</text>
</comment>
<evidence type="ECO:0000256" key="6">
    <source>
        <dbReference type="ARBA" id="ARBA00060510"/>
    </source>
</evidence>
<dbReference type="InterPro" id="IPR015424">
    <property type="entry name" value="PyrdxlP-dep_Trfase"/>
</dbReference>
<keyword evidence="3" id="KW-0663">Pyridoxal phosphate</keyword>
<protein>
    <recommendedName>
        <fullName evidence="7">cystathionine gamma-synthase</fullName>
        <ecNumber evidence="7">2.5.1.48</ecNumber>
    </recommendedName>
    <alternativeName>
        <fullName evidence="8">O-succinylhomoserine (thiol)-lyase</fullName>
    </alternativeName>
</protein>
<proteinExistence type="predicted"/>
<dbReference type="Pfam" id="PF01053">
    <property type="entry name" value="Cys_Met_Meta_PP"/>
    <property type="match status" value="1"/>
</dbReference>
<evidence type="ECO:0000313" key="11">
    <source>
        <dbReference type="Proteomes" id="UP000094065"/>
    </source>
</evidence>
<evidence type="ECO:0000256" key="4">
    <source>
        <dbReference type="ARBA" id="ARBA00051441"/>
    </source>
</evidence>
<dbReference type="RefSeq" id="XP_018992069.1">
    <property type="nucleotide sequence ID" value="XM_019139578.1"/>
</dbReference>
<feature type="region of interest" description="Disordered" evidence="9">
    <location>
        <begin position="177"/>
        <end position="245"/>
    </location>
</feature>
<evidence type="ECO:0000313" key="10">
    <source>
        <dbReference type="EMBL" id="ODN76695.1"/>
    </source>
</evidence>
<dbReference type="STRING" id="1295533.A0A1E3HKP9"/>
<dbReference type="InterPro" id="IPR051750">
    <property type="entry name" value="Trans-sulfuration_enzymes"/>
</dbReference>
<name>A0A1E3HKP9_9TREE</name>
<evidence type="ECO:0000256" key="7">
    <source>
        <dbReference type="ARBA" id="ARBA00066530"/>
    </source>
</evidence>
<dbReference type="GO" id="GO:0003962">
    <property type="term" value="F:cystathionine gamma-synthase activity"/>
    <property type="evidence" value="ECO:0007669"/>
    <property type="project" value="UniProtKB-EC"/>
</dbReference>
<dbReference type="OrthoDB" id="10047078at2759"/>
<evidence type="ECO:0000256" key="2">
    <source>
        <dbReference type="ARBA" id="ARBA00022679"/>
    </source>
</evidence>
<dbReference type="FunFam" id="3.40.640.10:FF:000094">
    <property type="entry name" value="Probable cystathionine gamma-synthase"/>
    <property type="match status" value="1"/>
</dbReference>
<feature type="compositionally biased region" description="Polar residues" evidence="9">
    <location>
        <begin position="219"/>
        <end position="230"/>
    </location>
</feature>
<dbReference type="GO" id="GO:0019346">
    <property type="term" value="P:transsulfuration"/>
    <property type="evidence" value="ECO:0007669"/>
    <property type="project" value="InterPro"/>
</dbReference>
<dbReference type="InterPro" id="IPR015421">
    <property type="entry name" value="PyrdxlP-dep_Trfase_major"/>
</dbReference>